<keyword evidence="2" id="KW-1185">Reference proteome</keyword>
<dbReference type="AlphaFoldDB" id="A0A133VK62"/>
<evidence type="ECO:0000313" key="2">
    <source>
        <dbReference type="Proteomes" id="UP000070263"/>
    </source>
</evidence>
<dbReference type="EMBL" id="LHYE01000030">
    <property type="protein sequence ID" value="KXB06790.1"/>
    <property type="molecule type" value="Genomic_DNA"/>
</dbReference>
<name>A0A133VK62_9EURY</name>
<comment type="caution">
    <text evidence="1">The sequence shown here is derived from an EMBL/GenBank/DDBJ whole genome shotgun (WGS) entry which is preliminary data.</text>
</comment>
<proteinExistence type="predicted"/>
<sequence>MQKTAKFEILNCFWLSALPESIFQVNHVQMRPNYIKGQINVFALDGVMRRVPNSANMLWIIGGDGMI</sequence>
<accession>A0A133VK62</accession>
<protein>
    <submittedName>
        <fullName evidence="1">Uncharacterized protein</fullName>
    </submittedName>
</protein>
<reference evidence="1 2" key="1">
    <citation type="journal article" date="2016" name="Sci. Rep.">
        <title>Metabolic traits of an uncultured archaeal lineage -MSBL1- from brine pools of the Red Sea.</title>
        <authorList>
            <person name="Mwirichia R."/>
            <person name="Alam I."/>
            <person name="Rashid M."/>
            <person name="Vinu M."/>
            <person name="Ba-Alawi W."/>
            <person name="Anthony Kamau A."/>
            <person name="Kamanda Ngugi D."/>
            <person name="Goker M."/>
            <person name="Klenk H.P."/>
            <person name="Bajic V."/>
            <person name="Stingl U."/>
        </authorList>
    </citation>
    <scope>NUCLEOTIDE SEQUENCE [LARGE SCALE GENOMIC DNA]</scope>
    <source>
        <strain evidence="1">SCGC-AAA382A20</strain>
    </source>
</reference>
<organism evidence="1 2">
    <name type="scientific">candidate division MSBL1 archaeon SCGC-AAA382A20</name>
    <dbReference type="NCBI Taxonomy" id="1698280"/>
    <lineage>
        <taxon>Archaea</taxon>
        <taxon>Methanobacteriati</taxon>
        <taxon>Methanobacteriota</taxon>
        <taxon>candidate division MSBL1</taxon>
    </lineage>
</organism>
<evidence type="ECO:0000313" key="1">
    <source>
        <dbReference type="EMBL" id="KXB06790.1"/>
    </source>
</evidence>
<gene>
    <name evidence="1" type="ORF">AKJ51_02880</name>
</gene>
<dbReference type="Proteomes" id="UP000070263">
    <property type="component" value="Unassembled WGS sequence"/>
</dbReference>